<comment type="catalytic activity">
    <reaction evidence="13 15">
        <text>NAD(+) + (deoxyribonucleotide)n-3'-hydroxyl + 5'-phospho-(deoxyribonucleotide)m = (deoxyribonucleotide)n+m + AMP + beta-nicotinamide D-nucleotide.</text>
        <dbReference type="EC" id="6.5.1.2"/>
    </reaction>
</comment>
<dbReference type="HAMAP" id="MF_01588">
    <property type="entry name" value="DNA_ligase_A"/>
    <property type="match status" value="1"/>
</dbReference>
<evidence type="ECO:0000256" key="15">
    <source>
        <dbReference type="HAMAP-Rule" id="MF_01588"/>
    </source>
</evidence>
<dbReference type="InterPro" id="IPR012340">
    <property type="entry name" value="NA-bd_OB-fold"/>
</dbReference>
<proteinExistence type="inferred from homology"/>
<dbReference type="InterPro" id="IPR010994">
    <property type="entry name" value="RuvA_2-like"/>
</dbReference>
<keyword evidence="12 15" id="KW-0464">Manganese</keyword>
<dbReference type="FunFam" id="1.10.150.20:FF:000006">
    <property type="entry name" value="DNA ligase"/>
    <property type="match status" value="1"/>
</dbReference>
<evidence type="ECO:0000256" key="8">
    <source>
        <dbReference type="ARBA" id="ARBA00022833"/>
    </source>
</evidence>
<keyword evidence="11 15" id="KW-0234">DNA repair</keyword>
<feature type="binding site" evidence="15">
    <location>
        <position position="183"/>
    </location>
    <ligand>
        <name>NAD(+)</name>
        <dbReference type="ChEBI" id="CHEBI:57540"/>
    </ligand>
</feature>
<dbReference type="Proteomes" id="UP000050501">
    <property type="component" value="Unassembled WGS sequence"/>
</dbReference>
<evidence type="ECO:0000256" key="7">
    <source>
        <dbReference type="ARBA" id="ARBA00022763"/>
    </source>
</evidence>
<dbReference type="Gene3D" id="3.30.470.30">
    <property type="entry name" value="DNA ligase/mRNA capping enzyme"/>
    <property type="match status" value="1"/>
</dbReference>
<dbReference type="InterPro" id="IPR001679">
    <property type="entry name" value="DNA_ligase"/>
</dbReference>
<protein>
    <recommendedName>
        <fullName evidence="3 15">DNA ligase</fullName>
        <ecNumber evidence="2 15">6.5.1.2</ecNumber>
    </recommendedName>
    <alternativeName>
        <fullName evidence="15">Polydeoxyribonucleotide synthase [NAD(+)]</fullName>
    </alternativeName>
</protein>
<reference evidence="17 18" key="1">
    <citation type="submission" date="2015-07" db="EMBL/GenBank/DDBJ databases">
        <title>Genome sequence of Levilinea saccharolytica DSM 16555.</title>
        <authorList>
            <person name="Hemp J."/>
            <person name="Ward L.M."/>
            <person name="Pace L.A."/>
            <person name="Fischer W.W."/>
        </authorList>
    </citation>
    <scope>NUCLEOTIDE SEQUENCE [LARGE SCALE GENOMIC DNA]</scope>
    <source>
        <strain evidence="17 18">KIBI-1</strain>
    </source>
</reference>
<evidence type="ECO:0000256" key="6">
    <source>
        <dbReference type="ARBA" id="ARBA00022723"/>
    </source>
</evidence>
<evidence type="ECO:0000256" key="13">
    <source>
        <dbReference type="ARBA" id="ARBA00034005"/>
    </source>
</evidence>
<dbReference type="Pfam" id="PF12826">
    <property type="entry name" value="HHH_2"/>
    <property type="match status" value="1"/>
</dbReference>
<dbReference type="SUPFAM" id="SSF56091">
    <property type="entry name" value="DNA ligase/mRNA capping enzyme, catalytic domain"/>
    <property type="match status" value="1"/>
</dbReference>
<dbReference type="Pfam" id="PF01653">
    <property type="entry name" value="DNA_ligase_aden"/>
    <property type="match status" value="1"/>
</dbReference>
<evidence type="ECO:0000313" key="17">
    <source>
        <dbReference type="EMBL" id="KPL78492.1"/>
    </source>
</evidence>
<feature type="binding site" evidence="15">
    <location>
        <position position="440"/>
    </location>
    <ligand>
        <name>Zn(2+)</name>
        <dbReference type="ChEBI" id="CHEBI:29105"/>
    </ligand>
</feature>
<evidence type="ECO:0000256" key="4">
    <source>
        <dbReference type="ARBA" id="ARBA00022598"/>
    </source>
</evidence>
<keyword evidence="10 15" id="KW-0520">NAD</keyword>
<feature type="binding site" evidence="15">
    <location>
        <position position="420"/>
    </location>
    <ligand>
        <name>Zn(2+)</name>
        <dbReference type="ChEBI" id="CHEBI:29105"/>
    </ligand>
</feature>
<feature type="binding site" evidence="15">
    <location>
        <position position="142"/>
    </location>
    <ligand>
        <name>NAD(+)</name>
        <dbReference type="ChEBI" id="CHEBI:57540"/>
    </ligand>
</feature>
<dbReference type="SUPFAM" id="SSF50249">
    <property type="entry name" value="Nucleic acid-binding proteins"/>
    <property type="match status" value="1"/>
</dbReference>
<feature type="domain" description="BRCT" evidence="16">
    <location>
        <begin position="600"/>
        <end position="680"/>
    </location>
</feature>
<evidence type="ECO:0000256" key="12">
    <source>
        <dbReference type="ARBA" id="ARBA00023211"/>
    </source>
</evidence>
<comment type="caution">
    <text evidence="17">The sequence shown here is derived from an EMBL/GenBank/DDBJ whole genome shotgun (WGS) entry which is preliminary data.</text>
</comment>
<dbReference type="SUPFAM" id="SSF47781">
    <property type="entry name" value="RuvA domain 2-like"/>
    <property type="match status" value="1"/>
</dbReference>
<dbReference type="InterPro" id="IPR013839">
    <property type="entry name" value="DNAligase_adenylation"/>
</dbReference>
<dbReference type="PANTHER" id="PTHR23389">
    <property type="entry name" value="CHROMOSOME TRANSMISSION FIDELITY FACTOR 18"/>
    <property type="match status" value="1"/>
</dbReference>
<dbReference type="PANTHER" id="PTHR23389:SF9">
    <property type="entry name" value="DNA LIGASE"/>
    <property type="match status" value="1"/>
</dbReference>
<dbReference type="CDD" id="cd00114">
    <property type="entry name" value="LIGANc"/>
    <property type="match status" value="1"/>
</dbReference>
<dbReference type="SMART" id="SM00278">
    <property type="entry name" value="HhH1"/>
    <property type="match status" value="3"/>
</dbReference>
<feature type="binding site" evidence="15">
    <location>
        <position position="299"/>
    </location>
    <ligand>
        <name>NAD(+)</name>
        <dbReference type="ChEBI" id="CHEBI:57540"/>
    </ligand>
</feature>
<dbReference type="Gene3D" id="6.20.10.30">
    <property type="match status" value="1"/>
</dbReference>
<dbReference type="PATRIC" id="fig|229921.5.peg.995"/>
<feature type="binding site" evidence="15">
    <location>
        <begin position="38"/>
        <end position="42"/>
    </location>
    <ligand>
        <name>NAD(+)</name>
        <dbReference type="ChEBI" id="CHEBI:57540"/>
    </ligand>
</feature>
<dbReference type="Gene3D" id="1.10.150.20">
    <property type="entry name" value="5' to 3' exonuclease, C-terminal subdomain"/>
    <property type="match status" value="2"/>
</dbReference>
<sequence length="687" mass="74747">MTPELPLFSEFEAYEQLKQALHYHSYRYHVLDAPVISDYEYDRMLARLREMEAAHPDWVTPDSPSQRTGSPASERFAKVRHPGPILSLANGFNAEDVRAWFERLVRLDERAAGSEFVLEPKIDGLTVVLRYENGVLVQGATRGDGEVGEDITANLRTLRSIPLRIPVAPDGPAAPPLLVVRGEVFIHTADFEALNQRLLEAGERTYLNPRNTAAGSLRQLDPQITAGRPLVLLTYQIVAMEGETPATQWETLAFLRSMGFPVTDIVELCPNVEAMLGALDRWVAQRDALPYETDGVVIKINDLRLAADLGVVGKDPRGALALKYPAREVTTRLNQIGVNVGRTGVLTPYAMLEPVEVGGVIVKQATLHNFDYIAEKDIRVGDRVLLKRSGDVIPYVIGPVVEVRTGDETVFQPPAVCPACGQAVEHLEGEVAWYCVNSACPAQLVRNLEHFVSRGAMDIVGLGIKIVEQLAESGLVKDAADLYRLQKADLLQLEGFAEKKAENLLQAIERSREQPLNRLIYALGIRSVGEVLAGDLSRVYSDLDALKAAGEAELMQIEGVGPNIAREIVDWFARPANRTILDKLRTVGVWPVSAPQTAAAGEDTLAGLVFVITGTLPNYSREGVKELIQSLGGKVTDSVSKKTSYVVAGEAAGSKLEKAQSLGVPVLDEAGLTALIESRKAGGSSHA</sequence>
<dbReference type="InterPro" id="IPR004149">
    <property type="entry name" value="Znf_DNAligase_C4"/>
</dbReference>
<evidence type="ECO:0000256" key="11">
    <source>
        <dbReference type="ARBA" id="ARBA00023204"/>
    </source>
</evidence>
<evidence type="ECO:0000256" key="9">
    <source>
        <dbReference type="ARBA" id="ARBA00022842"/>
    </source>
</evidence>
<keyword evidence="5 15" id="KW-0235">DNA replication</keyword>
<dbReference type="Gene3D" id="2.40.50.140">
    <property type="entry name" value="Nucleic acid-binding proteins"/>
    <property type="match status" value="1"/>
</dbReference>
<feature type="binding site" evidence="15">
    <location>
        <position position="417"/>
    </location>
    <ligand>
        <name>Zn(2+)</name>
        <dbReference type="ChEBI" id="CHEBI:29105"/>
    </ligand>
</feature>
<keyword evidence="9 15" id="KW-0460">Magnesium</keyword>
<gene>
    <name evidence="15" type="primary">ligA</name>
    <name evidence="17" type="ORF">ADN01_14970</name>
</gene>
<dbReference type="Gene3D" id="1.10.287.610">
    <property type="entry name" value="Helix hairpin bin"/>
    <property type="match status" value="1"/>
</dbReference>
<keyword evidence="7 15" id="KW-0227">DNA damage</keyword>
<evidence type="ECO:0000256" key="14">
    <source>
        <dbReference type="ARBA" id="ARBA00060881"/>
    </source>
</evidence>
<dbReference type="RefSeq" id="WP_062418823.1">
    <property type="nucleotide sequence ID" value="NZ_DF967974.1"/>
</dbReference>
<feature type="binding site" evidence="15">
    <location>
        <begin position="87"/>
        <end position="88"/>
    </location>
    <ligand>
        <name>NAD(+)</name>
        <dbReference type="ChEBI" id="CHEBI:57540"/>
    </ligand>
</feature>
<dbReference type="NCBIfam" id="TIGR00575">
    <property type="entry name" value="dnlj"/>
    <property type="match status" value="1"/>
</dbReference>
<dbReference type="SMART" id="SM00292">
    <property type="entry name" value="BRCT"/>
    <property type="match status" value="1"/>
</dbReference>
<dbReference type="FunFam" id="2.40.50.140:FF:000012">
    <property type="entry name" value="DNA ligase"/>
    <property type="match status" value="1"/>
</dbReference>
<comment type="function">
    <text evidence="1 15">DNA ligase that catalyzes the formation of phosphodiester linkages between 5'-phosphoryl and 3'-hydroxyl groups in double-stranded DNA using NAD as a coenzyme and as the energy source for the reaction. It is essential for DNA replication and repair of damaged DNA.</text>
</comment>
<dbReference type="InterPro" id="IPR033136">
    <property type="entry name" value="DNA_ligase_CS"/>
</dbReference>
<evidence type="ECO:0000256" key="3">
    <source>
        <dbReference type="ARBA" id="ARBA00013308"/>
    </source>
</evidence>
<dbReference type="InterPro" id="IPR036420">
    <property type="entry name" value="BRCT_dom_sf"/>
</dbReference>
<dbReference type="PROSITE" id="PS01056">
    <property type="entry name" value="DNA_LIGASE_N2"/>
    <property type="match status" value="1"/>
</dbReference>
<dbReference type="SUPFAM" id="SSF52113">
    <property type="entry name" value="BRCT domain"/>
    <property type="match status" value="1"/>
</dbReference>
<dbReference type="InterPro" id="IPR013840">
    <property type="entry name" value="DNAligase_N"/>
</dbReference>
<dbReference type="PIRSF" id="PIRSF001604">
    <property type="entry name" value="LigA"/>
    <property type="match status" value="1"/>
</dbReference>
<dbReference type="PROSITE" id="PS50172">
    <property type="entry name" value="BRCT"/>
    <property type="match status" value="1"/>
</dbReference>
<dbReference type="Pfam" id="PF14520">
    <property type="entry name" value="HHH_5"/>
    <property type="match status" value="1"/>
</dbReference>
<dbReference type="FunFam" id="1.10.150.20:FF:000007">
    <property type="entry name" value="DNA ligase"/>
    <property type="match status" value="1"/>
</dbReference>
<organism evidence="17 18">
    <name type="scientific">Levilinea saccharolytica</name>
    <dbReference type="NCBI Taxonomy" id="229921"/>
    <lineage>
        <taxon>Bacteria</taxon>
        <taxon>Bacillati</taxon>
        <taxon>Chloroflexota</taxon>
        <taxon>Anaerolineae</taxon>
        <taxon>Anaerolineales</taxon>
        <taxon>Anaerolineaceae</taxon>
        <taxon>Levilinea</taxon>
    </lineage>
</organism>
<dbReference type="Pfam" id="PF00533">
    <property type="entry name" value="BRCT"/>
    <property type="match status" value="1"/>
</dbReference>
<keyword evidence="18" id="KW-1185">Reference proteome</keyword>
<dbReference type="InterPro" id="IPR003583">
    <property type="entry name" value="Hlx-hairpin-Hlx_DNA-bd_motif"/>
</dbReference>
<dbReference type="GO" id="GO:0003911">
    <property type="term" value="F:DNA ligase (NAD+) activity"/>
    <property type="evidence" value="ECO:0007669"/>
    <property type="project" value="UniProtKB-UniRule"/>
</dbReference>
<dbReference type="InterPro" id="IPR004150">
    <property type="entry name" value="NAD_DNA_ligase_OB"/>
</dbReference>
<dbReference type="AlphaFoldDB" id="A0A0P6XTN6"/>
<dbReference type="Gene3D" id="3.40.50.10190">
    <property type="entry name" value="BRCT domain"/>
    <property type="match status" value="1"/>
</dbReference>
<dbReference type="GO" id="GO:0005829">
    <property type="term" value="C:cytosol"/>
    <property type="evidence" value="ECO:0007669"/>
    <property type="project" value="TreeGrafter"/>
</dbReference>
<evidence type="ECO:0000256" key="2">
    <source>
        <dbReference type="ARBA" id="ARBA00012722"/>
    </source>
</evidence>
<keyword evidence="6 15" id="KW-0479">Metal-binding</keyword>
<comment type="similarity">
    <text evidence="14 15">Belongs to the NAD-dependent DNA ligase family. LigA subfamily.</text>
</comment>
<dbReference type="EC" id="6.5.1.2" evidence="2 15"/>
<feature type="binding site" evidence="15">
    <location>
        <position position="323"/>
    </location>
    <ligand>
        <name>NAD(+)</name>
        <dbReference type="ChEBI" id="CHEBI:57540"/>
    </ligand>
</feature>
<dbReference type="Pfam" id="PF03119">
    <property type="entry name" value="DNA_ligase_ZBD"/>
    <property type="match status" value="1"/>
</dbReference>
<evidence type="ECO:0000259" key="16">
    <source>
        <dbReference type="PROSITE" id="PS50172"/>
    </source>
</evidence>
<dbReference type="InterPro" id="IPR041663">
    <property type="entry name" value="DisA/LigA_HHH"/>
</dbReference>
<dbReference type="InterPro" id="IPR001357">
    <property type="entry name" value="BRCT_dom"/>
</dbReference>
<dbReference type="OrthoDB" id="9759736at2"/>
<dbReference type="FunFam" id="3.40.50.10190:FF:000054">
    <property type="entry name" value="DNA ligase"/>
    <property type="match status" value="1"/>
</dbReference>
<name>A0A0P6XTN6_9CHLR</name>
<evidence type="ECO:0000256" key="10">
    <source>
        <dbReference type="ARBA" id="ARBA00023027"/>
    </source>
</evidence>
<dbReference type="GO" id="GO:0006281">
    <property type="term" value="P:DNA repair"/>
    <property type="evidence" value="ECO:0007669"/>
    <property type="project" value="UniProtKB-KW"/>
</dbReference>
<dbReference type="SMART" id="SM00532">
    <property type="entry name" value="LIGANc"/>
    <property type="match status" value="1"/>
</dbReference>
<dbReference type="EMBL" id="LGCM01000055">
    <property type="protein sequence ID" value="KPL78492.1"/>
    <property type="molecule type" value="Genomic_DNA"/>
</dbReference>
<dbReference type="GO" id="GO:0006260">
    <property type="term" value="P:DNA replication"/>
    <property type="evidence" value="ECO:0007669"/>
    <property type="project" value="UniProtKB-KW"/>
</dbReference>
<dbReference type="STRING" id="229921.ADN01_14970"/>
<dbReference type="GO" id="GO:0046872">
    <property type="term" value="F:metal ion binding"/>
    <property type="evidence" value="ECO:0007669"/>
    <property type="project" value="UniProtKB-KW"/>
</dbReference>
<keyword evidence="8 15" id="KW-0862">Zinc</keyword>
<comment type="cofactor">
    <cofactor evidence="15">
        <name>Mg(2+)</name>
        <dbReference type="ChEBI" id="CHEBI:18420"/>
    </cofactor>
    <cofactor evidence="15">
        <name>Mn(2+)</name>
        <dbReference type="ChEBI" id="CHEBI:29035"/>
    </cofactor>
</comment>
<keyword evidence="4 15" id="KW-0436">Ligase</keyword>
<evidence type="ECO:0000256" key="5">
    <source>
        <dbReference type="ARBA" id="ARBA00022705"/>
    </source>
</evidence>
<dbReference type="GO" id="GO:0003677">
    <property type="term" value="F:DNA binding"/>
    <property type="evidence" value="ECO:0007669"/>
    <property type="project" value="InterPro"/>
</dbReference>
<feature type="binding site" evidence="15">
    <location>
        <position position="119"/>
    </location>
    <ligand>
        <name>NAD(+)</name>
        <dbReference type="ChEBI" id="CHEBI:57540"/>
    </ligand>
</feature>
<dbReference type="NCBIfam" id="NF005932">
    <property type="entry name" value="PRK07956.1"/>
    <property type="match status" value="1"/>
</dbReference>
<evidence type="ECO:0000256" key="1">
    <source>
        <dbReference type="ARBA" id="ARBA00004067"/>
    </source>
</evidence>
<evidence type="ECO:0000313" key="18">
    <source>
        <dbReference type="Proteomes" id="UP000050501"/>
    </source>
</evidence>
<dbReference type="Pfam" id="PF03120">
    <property type="entry name" value="OB_DNA_ligase"/>
    <property type="match status" value="1"/>
</dbReference>
<feature type="active site" description="N6-AMP-lysine intermediate" evidence="15">
    <location>
        <position position="121"/>
    </location>
</feature>
<accession>A0A0P6XTN6</accession>
<feature type="binding site" evidence="15">
    <location>
        <position position="435"/>
    </location>
    <ligand>
        <name>Zn(2+)</name>
        <dbReference type="ChEBI" id="CHEBI:29105"/>
    </ligand>
</feature>